<keyword evidence="8" id="KW-0862">Zinc</keyword>
<dbReference type="EMBL" id="PGFB01000005">
    <property type="protein sequence ID" value="PJJ55781.1"/>
    <property type="molecule type" value="Genomic_DNA"/>
</dbReference>
<sequence>MMRGLRQLTQELGIAYGGDYNPEQWSPEVWRDDVRLMAEAGVSLVTVGVFSWSRLEPQPGRYDFTWLDEVLDLLADAGIAVDLATPVASPPPWLGHLHPSTLPVTAEGVVLGYGARSHFCPSSPEYREAARTIAERLAQRYATHPAVRLWHAGNEYGERCYCDRSAEAFRGWLRTAYGSIDALNAAWGSDVWSQRYSDWSEILPPRAMPYHRNPAHDLDFRRFSSDALLDLYREQRDTIRRFDTDRPITTNLMGFFAGTDYASWAAELDIIADDAYPDPADPHSASDAALTDHLMRGLANGGSWMRMEQATSAVSWRPHNATKSPARLRTEVLQAVAHGCDAACFFQWRQARTGPERFHSAMLPSAGPDTAVHRGVRALGQDLRMLREIAGTRVEPSRVALLWDWTSWWAATQEAMPTDRLEPLETLRHWHRALWTLGVTVDVVSDPRDLSGYDAVIAPSLYVLEPELATTLDEFVAGGGVLVWGPFCGIADRLGALWQGRTPALLRHVLGVSAEEWVPLPVEGAELSFSAELRAAPSDPYDAAPSTANARATVLGERTRSDGAETLASYMSGPLAGCVAVARHRYGTGQAWYIGTELVAGTESGHDAGATSDRGPLAEVLAAALAAADVSIVCLPRGIEVAARGDAVFVINHTETSVALDLIAAAAGSPTLARLLARYAAGDPIDADPAVDLLTGRPLVLDADRFLSLDPLAALVLAPATGGPTDLASAGDR</sequence>
<dbReference type="OrthoDB" id="9800974at2"/>
<dbReference type="Pfam" id="PF08532">
    <property type="entry name" value="Glyco_hydro_42M"/>
    <property type="match status" value="1"/>
</dbReference>
<evidence type="ECO:0000256" key="1">
    <source>
        <dbReference type="ARBA" id="ARBA00001412"/>
    </source>
</evidence>
<evidence type="ECO:0000256" key="7">
    <source>
        <dbReference type="PIRSR" id="PIRSR001084-2"/>
    </source>
</evidence>
<dbReference type="Pfam" id="PF02449">
    <property type="entry name" value="Glyco_hydro_42"/>
    <property type="match status" value="1"/>
</dbReference>
<feature type="active site" description="Proton donor" evidence="6">
    <location>
        <position position="155"/>
    </location>
</feature>
<dbReference type="GO" id="GO:0009341">
    <property type="term" value="C:beta-galactosidase complex"/>
    <property type="evidence" value="ECO:0007669"/>
    <property type="project" value="InterPro"/>
</dbReference>
<comment type="similarity">
    <text evidence="2">Belongs to the glycosyl hydrolase 42 family.</text>
</comment>
<evidence type="ECO:0000256" key="2">
    <source>
        <dbReference type="ARBA" id="ARBA00005940"/>
    </source>
</evidence>
<evidence type="ECO:0000256" key="5">
    <source>
        <dbReference type="ARBA" id="ARBA00023295"/>
    </source>
</evidence>
<dbReference type="SUPFAM" id="SSF51445">
    <property type="entry name" value="(Trans)glycosidases"/>
    <property type="match status" value="1"/>
</dbReference>
<accession>A0A2M9BCV1</accession>
<keyword evidence="8" id="KW-0479">Metal-binding</keyword>
<dbReference type="InterPro" id="IPR017853">
    <property type="entry name" value="GH"/>
</dbReference>
<dbReference type="EC" id="3.2.1.23" evidence="3"/>
<name>A0A2M9BCV1_9MICO</name>
<evidence type="ECO:0000313" key="12">
    <source>
        <dbReference type="Proteomes" id="UP000230161"/>
    </source>
</evidence>
<protein>
    <recommendedName>
        <fullName evidence="3">beta-galactosidase</fullName>
        <ecNumber evidence="3">3.2.1.23</ecNumber>
    </recommendedName>
</protein>
<evidence type="ECO:0000256" key="3">
    <source>
        <dbReference type="ARBA" id="ARBA00012756"/>
    </source>
</evidence>
<dbReference type="SUPFAM" id="SSF52317">
    <property type="entry name" value="Class I glutamine amidotransferase-like"/>
    <property type="match status" value="1"/>
</dbReference>
<feature type="binding site" evidence="8">
    <location>
        <position position="120"/>
    </location>
    <ligand>
        <name>Zn(2+)</name>
        <dbReference type="ChEBI" id="CHEBI:29105"/>
    </ligand>
</feature>
<dbReference type="GO" id="GO:0005975">
    <property type="term" value="P:carbohydrate metabolic process"/>
    <property type="evidence" value="ECO:0007669"/>
    <property type="project" value="InterPro"/>
</dbReference>
<feature type="binding site" evidence="8">
    <location>
        <position position="160"/>
    </location>
    <ligand>
        <name>Zn(2+)</name>
        <dbReference type="ChEBI" id="CHEBI:29105"/>
    </ligand>
</feature>
<dbReference type="GO" id="GO:0004565">
    <property type="term" value="F:beta-galactosidase activity"/>
    <property type="evidence" value="ECO:0007669"/>
    <property type="project" value="UniProtKB-EC"/>
</dbReference>
<dbReference type="CDD" id="cd03143">
    <property type="entry name" value="A4_beta-galactosidase_middle_domain"/>
    <property type="match status" value="1"/>
</dbReference>
<comment type="catalytic activity">
    <reaction evidence="1">
        <text>Hydrolysis of terminal non-reducing beta-D-galactose residues in beta-D-galactosides.</text>
        <dbReference type="EC" id="3.2.1.23"/>
    </reaction>
</comment>
<feature type="binding site" evidence="7">
    <location>
        <position position="116"/>
    </location>
    <ligand>
        <name>substrate</name>
    </ligand>
</feature>
<dbReference type="InterPro" id="IPR013738">
    <property type="entry name" value="Beta_galactosidase_Trimer"/>
</dbReference>
<keyword evidence="12" id="KW-1185">Reference proteome</keyword>
<feature type="binding site" evidence="8">
    <location>
        <position position="162"/>
    </location>
    <ligand>
        <name>Zn(2+)</name>
        <dbReference type="ChEBI" id="CHEBI:29105"/>
    </ligand>
</feature>
<comment type="caution">
    <text evidence="11">The sequence shown here is derived from an EMBL/GenBank/DDBJ whole genome shotgun (WGS) entry which is preliminary data.</text>
</comment>
<evidence type="ECO:0000256" key="6">
    <source>
        <dbReference type="PIRSR" id="PIRSR001084-1"/>
    </source>
</evidence>
<dbReference type="PANTHER" id="PTHR36447:SF1">
    <property type="entry name" value="BETA-GALACTOSIDASE GANA"/>
    <property type="match status" value="1"/>
</dbReference>
<feature type="binding site" evidence="7">
    <location>
        <position position="154"/>
    </location>
    <ligand>
        <name>substrate</name>
    </ligand>
</feature>
<keyword evidence="4" id="KW-0378">Hydrolase</keyword>
<dbReference type="InterPro" id="IPR003476">
    <property type="entry name" value="Glyco_hydro_42"/>
</dbReference>
<feature type="domain" description="Glycoside hydrolase family 42 N-terminal" evidence="9">
    <location>
        <begin position="19"/>
        <end position="384"/>
    </location>
</feature>
<dbReference type="GO" id="GO:0046872">
    <property type="term" value="F:metal ion binding"/>
    <property type="evidence" value="ECO:0007669"/>
    <property type="project" value="UniProtKB-KW"/>
</dbReference>
<dbReference type="InterPro" id="IPR013529">
    <property type="entry name" value="Glyco_hydro_42_N"/>
</dbReference>
<organism evidence="11 12">
    <name type="scientific">Compostimonas suwonensis</name>
    <dbReference type="NCBI Taxonomy" id="1048394"/>
    <lineage>
        <taxon>Bacteria</taxon>
        <taxon>Bacillati</taxon>
        <taxon>Actinomycetota</taxon>
        <taxon>Actinomycetes</taxon>
        <taxon>Micrococcales</taxon>
        <taxon>Microbacteriaceae</taxon>
        <taxon>Compostimonas</taxon>
    </lineage>
</organism>
<dbReference type="Proteomes" id="UP000230161">
    <property type="component" value="Unassembled WGS sequence"/>
</dbReference>
<dbReference type="Gene3D" id="3.20.20.80">
    <property type="entry name" value="Glycosidases"/>
    <property type="match status" value="1"/>
</dbReference>
<dbReference type="Gene3D" id="3.40.50.880">
    <property type="match status" value="1"/>
</dbReference>
<evidence type="ECO:0000259" key="10">
    <source>
        <dbReference type="Pfam" id="PF08532"/>
    </source>
</evidence>
<dbReference type="AlphaFoldDB" id="A0A2M9BCV1"/>
<feature type="binding site" evidence="7">
    <location>
        <position position="316"/>
    </location>
    <ligand>
        <name>substrate</name>
    </ligand>
</feature>
<keyword evidence="5" id="KW-0326">Glycosidase</keyword>
<dbReference type="PANTHER" id="PTHR36447">
    <property type="entry name" value="BETA-GALACTOSIDASE GANA"/>
    <property type="match status" value="1"/>
</dbReference>
<evidence type="ECO:0000259" key="9">
    <source>
        <dbReference type="Pfam" id="PF02449"/>
    </source>
</evidence>
<evidence type="ECO:0000313" key="11">
    <source>
        <dbReference type="EMBL" id="PJJ55781.1"/>
    </source>
</evidence>
<evidence type="ECO:0000256" key="8">
    <source>
        <dbReference type="PIRSR" id="PIRSR001084-3"/>
    </source>
</evidence>
<evidence type="ECO:0000256" key="4">
    <source>
        <dbReference type="ARBA" id="ARBA00022801"/>
    </source>
</evidence>
<feature type="active site" description="Nucleophile" evidence="6">
    <location>
        <position position="308"/>
    </location>
</feature>
<reference evidence="11 12" key="1">
    <citation type="submission" date="2017-11" db="EMBL/GenBank/DDBJ databases">
        <title>Genomic Encyclopedia of Archaeal and Bacterial Type Strains, Phase II (KMG-II): From Individual Species to Whole Genera.</title>
        <authorList>
            <person name="Goeker M."/>
        </authorList>
    </citation>
    <scope>NUCLEOTIDE SEQUENCE [LARGE SCALE GENOMIC DNA]</scope>
    <source>
        <strain evidence="11 12">DSM 25625</strain>
    </source>
</reference>
<dbReference type="PIRSF" id="PIRSF001084">
    <property type="entry name" value="B-galactosidase"/>
    <property type="match status" value="1"/>
</dbReference>
<proteinExistence type="inferred from homology"/>
<gene>
    <name evidence="11" type="ORF">CLV54_3133</name>
</gene>
<dbReference type="RefSeq" id="WP_100345869.1">
    <property type="nucleotide sequence ID" value="NZ_PGFB01000005.1"/>
</dbReference>
<feature type="domain" description="Beta-galactosidase trimerisation" evidence="10">
    <location>
        <begin position="398"/>
        <end position="598"/>
    </location>
</feature>
<dbReference type="InterPro" id="IPR029062">
    <property type="entry name" value="Class_I_gatase-like"/>
</dbReference>